<feature type="transmembrane region" description="Helical" evidence="15">
    <location>
        <begin position="628"/>
        <end position="655"/>
    </location>
</feature>
<dbReference type="SUPFAM" id="SSF56784">
    <property type="entry name" value="HAD-like"/>
    <property type="match status" value="1"/>
</dbReference>
<keyword evidence="7 15" id="KW-0547">Nucleotide-binding</keyword>
<dbReference type="InterPro" id="IPR023299">
    <property type="entry name" value="ATPase_P-typ_cyto_dom_N"/>
</dbReference>
<dbReference type="InterPro" id="IPR006122">
    <property type="entry name" value="HMA_Cu_ion-bd"/>
</dbReference>
<evidence type="ECO:0000313" key="18">
    <source>
        <dbReference type="Proteomes" id="UP000242913"/>
    </source>
</evidence>
<keyword evidence="6" id="KW-0677">Repeat</keyword>
<dbReference type="SUPFAM" id="SSF81653">
    <property type="entry name" value="Calcium ATPase, transduction domain A"/>
    <property type="match status" value="1"/>
</dbReference>
<dbReference type="InterPro" id="IPR044492">
    <property type="entry name" value="P_typ_ATPase_HD_dom"/>
</dbReference>
<dbReference type="PROSITE" id="PS01047">
    <property type="entry name" value="HMA_1"/>
    <property type="match status" value="2"/>
</dbReference>
<keyword evidence="18" id="KW-1185">Reference proteome</keyword>
<dbReference type="Pfam" id="PF00403">
    <property type="entry name" value="HMA"/>
    <property type="match status" value="3"/>
</dbReference>
<feature type="domain" description="HMA" evidence="16">
    <location>
        <begin position="80"/>
        <end position="146"/>
    </location>
</feature>
<feature type="transmembrane region" description="Helical" evidence="15">
    <location>
        <begin position="395"/>
        <end position="418"/>
    </location>
</feature>
<evidence type="ECO:0000256" key="6">
    <source>
        <dbReference type="ARBA" id="ARBA00022737"/>
    </source>
</evidence>
<evidence type="ECO:0000313" key="17">
    <source>
        <dbReference type="EMBL" id="OZC06445.1"/>
    </source>
</evidence>
<dbReference type="InterPro" id="IPR036412">
    <property type="entry name" value="HAD-like_sf"/>
</dbReference>
<dbReference type="Gene3D" id="2.70.150.10">
    <property type="entry name" value="Calcium-transporting ATPase, cytoplasmic transduction domain A"/>
    <property type="match status" value="1"/>
</dbReference>
<keyword evidence="11 15" id="KW-1133">Transmembrane helix</keyword>
<keyword evidence="14 15" id="KW-0472">Membrane</keyword>
<evidence type="ECO:0000256" key="9">
    <source>
        <dbReference type="ARBA" id="ARBA00022840"/>
    </source>
</evidence>
<dbReference type="FunFam" id="3.40.50.1000:FF:000144">
    <property type="entry name" value="copper-transporting ATPase 1 isoform X2"/>
    <property type="match status" value="1"/>
</dbReference>
<dbReference type="SFLD" id="SFLDS00003">
    <property type="entry name" value="Haloacid_Dehalogenase"/>
    <property type="match status" value="1"/>
</dbReference>
<keyword evidence="4 15" id="KW-0812">Transmembrane</keyword>
<feature type="transmembrane region" description="Helical" evidence="15">
    <location>
        <begin position="439"/>
        <end position="462"/>
    </location>
</feature>
<evidence type="ECO:0000256" key="8">
    <source>
        <dbReference type="ARBA" id="ARBA00022796"/>
    </source>
</evidence>
<dbReference type="CDD" id="cd02094">
    <property type="entry name" value="P-type_ATPase_Cu-like"/>
    <property type="match status" value="1"/>
</dbReference>
<dbReference type="SFLD" id="SFLDG00002">
    <property type="entry name" value="C1.7:_P-type_atpase_like"/>
    <property type="match status" value="1"/>
</dbReference>
<evidence type="ECO:0000256" key="3">
    <source>
        <dbReference type="ARBA" id="ARBA00022448"/>
    </source>
</evidence>
<dbReference type="FunFam" id="3.30.70.100:FF:000001">
    <property type="entry name" value="ATPase copper transporting beta"/>
    <property type="match status" value="3"/>
</dbReference>
<evidence type="ECO:0000256" key="1">
    <source>
        <dbReference type="ARBA" id="ARBA00004166"/>
    </source>
</evidence>
<evidence type="ECO:0000256" key="13">
    <source>
        <dbReference type="ARBA" id="ARBA00023065"/>
    </source>
</evidence>
<comment type="subcellular location">
    <subcellularLocation>
        <location evidence="1">Golgi apparatus</location>
        <location evidence="1">trans-Golgi network membrane</location>
        <topology evidence="1">Multi-pass membrane protein</topology>
    </subcellularLocation>
    <subcellularLocation>
        <location evidence="15">Membrane</location>
    </subcellularLocation>
</comment>
<dbReference type="InterPro" id="IPR027256">
    <property type="entry name" value="P-typ_ATPase_IB"/>
</dbReference>
<keyword evidence="9 15" id="KW-0067">ATP-binding</keyword>
<evidence type="ECO:0000256" key="5">
    <source>
        <dbReference type="ARBA" id="ARBA00022723"/>
    </source>
</evidence>
<evidence type="ECO:0000256" key="4">
    <source>
        <dbReference type="ARBA" id="ARBA00022692"/>
    </source>
</evidence>
<dbReference type="CDD" id="cd00371">
    <property type="entry name" value="HMA"/>
    <property type="match status" value="3"/>
</dbReference>
<dbReference type="PANTHER" id="PTHR46594">
    <property type="entry name" value="P-TYPE CATION-TRANSPORTING ATPASE"/>
    <property type="match status" value="1"/>
</dbReference>
<dbReference type="AlphaFoldDB" id="A0A238BP73"/>
<keyword evidence="12" id="KW-0186">Copper</keyword>
<dbReference type="GO" id="GO:0005524">
    <property type="term" value="F:ATP binding"/>
    <property type="evidence" value="ECO:0007669"/>
    <property type="project" value="UniProtKB-UniRule"/>
</dbReference>
<dbReference type="InterPro" id="IPR036163">
    <property type="entry name" value="HMA_dom_sf"/>
</dbReference>
<dbReference type="PANTHER" id="PTHR46594:SF4">
    <property type="entry name" value="P-TYPE CATION-TRANSPORTING ATPASE"/>
    <property type="match status" value="1"/>
</dbReference>
<dbReference type="PROSITE" id="PS50846">
    <property type="entry name" value="HMA_2"/>
    <property type="match status" value="3"/>
</dbReference>
<dbReference type="SUPFAM" id="SSF81660">
    <property type="entry name" value="Metal cation-transporting ATPase, ATP-binding domain N"/>
    <property type="match status" value="1"/>
</dbReference>
<name>A0A238BP73_9BILA</name>
<dbReference type="SUPFAM" id="SSF55008">
    <property type="entry name" value="HMA, heavy metal-associated domain"/>
    <property type="match status" value="3"/>
</dbReference>
<dbReference type="EC" id="7.2.2.8" evidence="2"/>
<keyword evidence="5 15" id="KW-0479">Metal-binding</keyword>
<dbReference type="InterPro" id="IPR001757">
    <property type="entry name" value="P_typ_ATPase"/>
</dbReference>
<dbReference type="Pfam" id="PF00122">
    <property type="entry name" value="E1-E2_ATPase"/>
    <property type="match status" value="1"/>
</dbReference>
<dbReference type="NCBIfam" id="TIGR01525">
    <property type="entry name" value="ATPase-IB_hvy"/>
    <property type="match status" value="1"/>
</dbReference>
<dbReference type="GO" id="GO:0005507">
    <property type="term" value="F:copper ion binding"/>
    <property type="evidence" value="ECO:0007669"/>
    <property type="project" value="InterPro"/>
</dbReference>
<keyword evidence="3" id="KW-0813">Transport</keyword>
<dbReference type="InterPro" id="IPR023298">
    <property type="entry name" value="ATPase_P-typ_TM_dom_sf"/>
</dbReference>
<dbReference type="Pfam" id="PF00702">
    <property type="entry name" value="Hydrolase"/>
    <property type="match status" value="1"/>
</dbReference>
<dbReference type="Gene3D" id="3.30.70.100">
    <property type="match status" value="3"/>
</dbReference>
<keyword evidence="10" id="KW-1278">Translocase</keyword>
<feature type="transmembrane region" description="Helical" evidence="15">
    <location>
        <begin position="675"/>
        <end position="705"/>
    </location>
</feature>
<dbReference type="NCBIfam" id="TIGR00003">
    <property type="entry name" value="copper ion binding protein"/>
    <property type="match status" value="2"/>
</dbReference>
<evidence type="ECO:0000256" key="14">
    <source>
        <dbReference type="ARBA" id="ARBA00023136"/>
    </source>
</evidence>
<evidence type="ECO:0000256" key="12">
    <source>
        <dbReference type="ARBA" id="ARBA00023008"/>
    </source>
</evidence>
<gene>
    <name evidence="17" type="ORF">X798_06567</name>
</gene>
<dbReference type="InterPro" id="IPR017969">
    <property type="entry name" value="Heavy-metal-associated_CS"/>
</dbReference>
<dbReference type="GO" id="GO:0140581">
    <property type="term" value="F:P-type monovalent copper transporter activity"/>
    <property type="evidence" value="ECO:0007669"/>
    <property type="project" value="UniProtKB-EC"/>
</dbReference>
<proteinExistence type="inferred from homology"/>
<dbReference type="GO" id="GO:0016020">
    <property type="term" value="C:membrane"/>
    <property type="evidence" value="ECO:0007669"/>
    <property type="project" value="UniProtKB-SubCell"/>
</dbReference>
<dbReference type="InterPro" id="IPR023214">
    <property type="entry name" value="HAD_sf"/>
</dbReference>
<dbReference type="PRINTS" id="PR00942">
    <property type="entry name" value="CUATPASEI"/>
</dbReference>
<feature type="transmembrane region" description="Helical" evidence="15">
    <location>
        <begin position="362"/>
        <end position="383"/>
    </location>
</feature>
<dbReference type="SUPFAM" id="SSF81665">
    <property type="entry name" value="Calcium ATPase, transmembrane domain M"/>
    <property type="match status" value="1"/>
</dbReference>
<evidence type="ECO:0000256" key="10">
    <source>
        <dbReference type="ARBA" id="ARBA00022967"/>
    </source>
</evidence>
<feature type="transmembrane region" description="Helical" evidence="15">
    <location>
        <begin position="468"/>
        <end position="488"/>
    </location>
</feature>
<evidence type="ECO:0000256" key="15">
    <source>
        <dbReference type="RuleBase" id="RU362081"/>
    </source>
</evidence>
<dbReference type="InterPro" id="IPR059000">
    <property type="entry name" value="ATPase_P-type_domA"/>
</dbReference>
<dbReference type="Gene3D" id="3.40.50.1000">
    <property type="entry name" value="HAD superfamily/HAD-like"/>
    <property type="match status" value="1"/>
</dbReference>
<dbReference type="SFLD" id="SFLDF00027">
    <property type="entry name" value="p-type_atpase"/>
    <property type="match status" value="1"/>
</dbReference>
<dbReference type="NCBIfam" id="TIGR01494">
    <property type="entry name" value="ATPase_P-type"/>
    <property type="match status" value="2"/>
</dbReference>
<keyword evidence="13" id="KW-0406">Ion transport</keyword>
<dbReference type="Gene3D" id="3.40.1110.10">
    <property type="entry name" value="Calcium-transporting ATPase, cytoplasmic domain N"/>
    <property type="match status" value="1"/>
</dbReference>
<feature type="transmembrane region" description="Helical" evidence="15">
    <location>
        <begin position="1062"/>
        <end position="1082"/>
    </location>
</feature>
<sequence length="1179" mass="128788">MMESERIMADDKELIDLLKQQTDREMTKIDMQGMTSHSTINNIQNELHGTSDVNQAVVSYNDKKDNEKCSNRNPITSKFQEAVIEISGMTCHSCVNNIEETVGRNDGIKSISVSLDKSEGRIVYDSSKLSTQMVVELITDMGFDAQLLQNQDYSEERLIDESPYKRKDSIDEVNKSAVKLEKKTTKFAPLNDDSIEKRTFSVEGMTCASCVAYIERNIGKLKGVHSVVVALMSSKAEVVYDSLVIAAEHIAEEINLLGYRAAIIDDGFKNHTVLNLLITGLSSGTCVQRIESHVVARKGIESCSVSLATSSARIEYTPTFIGPRDIIKVIEDLGYSATVACHDEQLKRLDHSAEVAKWRSSLLVSLLFGIPVMGIMVYFHWFLHTPMHPEMQTAVFTPALSLDNLILFILCTPVQLFGGKYFYLQSWKAVKHGLANMDVLIVLATTTSYLYSVTVVVIAIILRWPSSPMTFFDVTPMLITFVSLGRWLEYKAKGKTSEALSKLMSLQAKEAILVTKDDDGRILSEENIDVELVQRGDLLKVVPGAKIPADGIVVDGTSTADESFVTGESMPVVKREGSTVIGGSVNQHGTLLIQASHVGQETTLAQIVRLVEEAQTSKAPIQQTADRIAGLFVPVVIGLATLTLIGWIFVGFFVMDIKSKMEVILKRAFEAAITVLAIACPCSLGLATPTAVMVGTGIGAINGILIKGGEPLEMAHKITTVVMDKTGTITKGRPWVVVVHTLISENRLSLPKLFAAIGSAESNSEHPIANSITSFVKELLNTKEWAAVRRFHASAGNGIACEVQKIDDMLLGTSKEKESQIGPVIKLNSGDVTLIKKEHYDVHESIFNDNKPFRVVIGNERWMVKNAVPVDEYVGDLIKKQQAAGYISVMCAINGYLAAVISIADVVKNESALAVWALQRMNIRVILLTGDNAHTAEATAKQVGIREVFAEVLPNQKRIKIEQLQEMKERVAMVGDGINDSPALASADVGIAIAAGSDVAIESAGIVLVKNDLIDVVAAIDLSKKTTRRIQLNFLFAVLYNVIGIPIAAGVFMPWGFTIQPWMAAAAMALSSVSVVASSLLLKLYRKPTQQSLSCVEFYNHQARLAMGDWPVVVHRGLDNFAVRRTLSKLSFSSVISTISSIFGSQQSINRISPLDRKLLLQRKSNADSSDSPNAALII</sequence>
<dbReference type="InterPro" id="IPR018303">
    <property type="entry name" value="ATPase_P-typ_P_site"/>
</dbReference>
<comment type="similarity">
    <text evidence="15">Belongs to the cation transport ATPase (P-type) (TC 3.A.3) family. Type IB subfamily.</text>
</comment>
<dbReference type="EMBL" id="KZ270107">
    <property type="protein sequence ID" value="OZC06445.1"/>
    <property type="molecule type" value="Genomic_DNA"/>
</dbReference>
<feature type="domain" description="HMA" evidence="16">
    <location>
        <begin position="272"/>
        <end position="338"/>
    </location>
</feature>
<feature type="domain" description="HMA" evidence="16">
    <location>
        <begin position="196"/>
        <end position="262"/>
    </location>
</feature>
<evidence type="ECO:0000256" key="7">
    <source>
        <dbReference type="ARBA" id="ARBA00022741"/>
    </source>
</evidence>
<reference evidence="17 18" key="1">
    <citation type="submission" date="2015-12" db="EMBL/GenBank/DDBJ databases">
        <title>Draft genome of the nematode, Onchocerca flexuosa.</title>
        <authorList>
            <person name="Mitreva M."/>
        </authorList>
    </citation>
    <scope>NUCLEOTIDE SEQUENCE [LARGE SCALE GENOMIC DNA]</scope>
    <source>
        <strain evidence="17">Red Deer</strain>
    </source>
</reference>
<evidence type="ECO:0000256" key="11">
    <source>
        <dbReference type="ARBA" id="ARBA00022989"/>
    </source>
</evidence>
<protein>
    <recommendedName>
        <fullName evidence="2">P-type Cu(+) transporter</fullName>
        <ecNumber evidence="2">7.2.2.8</ecNumber>
    </recommendedName>
</protein>
<accession>A0A238BP73</accession>
<dbReference type="Proteomes" id="UP000242913">
    <property type="component" value="Unassembled WGS sequence"/>
</dbReference>
<dbReference type="PROSITE" id="PS00154">
    <property type="entry name" value="ATPASE_E1_E2"/>
    <property type="match status" value="1"/>
</dbReference>
<dbReference type="InterPro" id="IPR006121">
    <property type="entry name" value="HMA_dom"/>
</dbReference>
<dbReference type="GO" id="GO:0016887">
    <property type="term" value="F:ATP hydrolysis activity"/>
    <property type="evidence" value="ECO:0007669"/>
    <property type="project" value="InterPro"/>
</dbReference>
<organism evidence="17 18">
    <name type="scientific">Onchocerca flexuosa</name>
    <dbReference type="NCBI Taxonomy" id="387005"/>
    <lineage>
        <taxon>Eukaryota</taxon>
        <taxon>Metazoa</taxon>
        <taxon>Ecdysozoa</taxon>
        <taxon>Nematoda</taxon>
        <taxon>Chromadorea</taxon>
        <taxon>Rhabditida</taxon>
        <taxon>Spirurina</taxon>
        <taxon>Spiruromorpha</taxon>
        <taxon>Filarioidea</taxon>
        <taxon>Onchocercidae</taxon>
        <taxon>Onchocerca</taxon>
    </lineage>
</organism>
<dbReference type="OrthoDB" id="432719at2759"/>
<dbReference type="FunFam" id="2.70.150.10:FF:000002">
    <property type="entry name" value="Copper-transporting ATPase 1, putative"/>
    <property type="match status" value="1"/>
</dbReference>
<evidence type="ECO:0000256" key="2">
    <source>
        <dbReference type="ARBA" id="ARBA00012517"/>
    </source>
</evidence>
<dbReference type="GO" id="GO:0005802">
    <property type="term" value="C:trans-Golgi network"/>
    <property type="evidence" value="ECO:0007669"/>
    <property type="project" value="UniProtKB-ARBA"/>
</dbReference>
<dbReference type="InterPro" id="IPR008250">
    <property type="entry name" value="ATPase_P-typ_transduc_dom_A_sf"/>
</dbReference>
<keyword evidence="8" id="KW-0187">Copper transport</keyword>
<evidence type="ECO:0000259" key="16">
    <source>
        <dbReference type="PROSITE" id="PS50846"/>
    </source>
</evidence>
<dbReference type="PRINTS" id="PR00119">
    <property type="entry name" value="CATATPASE"/>
</dbReference>
<feature type="transmembrane region" description="Helical" evidence="15">
    <location>
        <begin position="1034"/>
        <end position="1056"/>
    </location>
</feature>